<dbReference type="GO" id="GO:0008202">
    <property type="term" value="P:steroid metabolic process"/>
    <property type="evidence" value="ECO:0007669"/>
    <property type="project" value="UniProtKB-ARBA"/>
</dbReference>
<dbReference type="SUPFAM" id="SSF51905">
    <property type="entry name" value="FAD/NAD(P)-binding domain"/>
    <property type="match status" value="1"/>
</dbReference>
<accession>A0A419A6W7</accession>
<dbReference type="GO" id="GO:0016491">
    <property type="term" value="F:oxidoreductase activity"/>
    <property type="evidence" value="ECO:0007669"/>
    <property type="project" value="UniProtKB-KW"/>
</dbReference>
<proteinExistence type="predicted"/>
<evidence type="ECO:0000259" key="5">
    <source>
        <dbReference type="Pfam" id="PF00890"/>
    </source>
</evidence>
<keyword evidence="2" id="KW-0285">Flavoprotein</keyword>
<reference evidence="7" key="1">
    <citation type="submission" date="2018-09" db="EMBL/GenBank/DDBJ databases">
        <title>Paracoccus onubensis nov. sp. a moderate halophilic bacterium isolated from Gruta de las Maravillas (Aracena, Spain).</title>
        <authorList>
            <person name="Jurado V."/>
            <person name="Gutierrez-Patricio S."/>
            <person name="Gonzalez-Pimentel J.L."/>
            <person name="Miller A.Z."/>
            <person name="Laiz L."/>
            <person name="Saiz-Jimenez C."/>
        </authorList>
    </citation>
    <scope>NUCLEOTIDE SEQUENCE [LARGE SCALE GENOMIC DNA]</scope>
    <source>
        <strain evidence="7">DSM 26381</strain>
    </source>
</reference>
<dbReference type="Gene3D" id="3.90.700.10">
    <property type="entry name" value="Succinate dehydrogenase/fumarate reductase flavoprotein, catalytic domain"/>
    <property type="match status" value="1"/>
</dbReference>
<dbReference type="SUPFAM" id="SSF56425">
    <property type="entry name" value="Succinate dehydrogenase/fumarate reductase flavoprotein, catalytic domain"/>
    <property type="match status" value="1"/>
</dbReference>
<dbReference type="PRINTS" id="PR00411">
    <property type="entry name" value="PNDRDTASEI"/>
</dbReference>
<dbReference type="InterPro" id="IPR050315">
    <property type="entry name" value="FAD-oxidoreductase_2"/>
</dbReference>
<sequence>MNAAAPLDETVDVIVVGSGASGLAAAVTAAHHGLSVLVLEKHARFGGTSAWSGGWLWIPLNPLAREAGIREPADRIRTYLRVALGNGYDAPRIEAFLTAGPEMVGFLRDLGMAWRDGNAIPDMLGHLPGAGTGGRSVTVAPFDGRRLGRDLHRLRHPKAETAFIGMGIASGQDLGHFLQAARSARSFVHVARRVLRHLWDLARHGRGTHLVNGNALIARLAEIAFAKGVHIRTLAPVAALLAKGGRVGGVVTGDGRRIHARRGVVLAAGGYPADPARRRASFPHCPTGREHWTAATPQNTGDGIGLGETAGGHVANGLAHPASWAPVSLVPRRDGPPGHFPHLIERAKPGLIAVTADGRRFANEADGYHQFIGSLLEVTPAGQRPVCWLIADHRFVRRYGLGHAKPAPVPLRASLRSGYLKRGRTLRELARTCGINPEGLKATVAAWNDHARHGRDPEFGRGETPYNRAGGDPAQRPNPCVAPIGSGPFYAVEVVPGSLGTFAGLAVDARARVLDRAGAPIAGLYAVGTDAASLMGGTYPAGGINLGPGMTFGFIAGRDLAGLPARTPEQETLP</sequence>
<name>A0A419A6W7_9RHOB</name>
<dbReference type="PANTHER" id="PTHR43400">
    <property type="entry name" value="FUMARATE REDUCTASE"/>
    <property type="match status" value="1"/>
</dbReference>
<comment type="cofactor">
    <cofactor evidence="1">
        <name>FAD</name>
        <dbReference type="ChEBI" id="CHEBI:57692"/>
    </cofactor>
</comment>
<dbReference type="Pfam" id="PF00890">
    <property type="entry name" value="FAD_binding_2"/>
    <property type="match status" value="1"/>
</dbReference>
<dbReference type="InterPro" id="IPR027477">
    <property type="entry name" value="Succ_DH/fumarate_Rdtase_cat_sf"/>
</dbReference>
<keyword evidence="4" id="KW-0560">Oxidoreductase</keyword>
<keyword evidence="3" id="KW-0274">FAD</keyword>
<evidence type="ECO:0000313" key="6">
    <source>
        <dbReference type="EMBL" id="RJL16336.1"/>
    </source>
</evidence>
<protein>
    <submittedName>
        <fullName evidence="6">FAD-dependent oxidoreductase</fullName>
    </submittedName>
</protein>
<keyword evidence="7" id="KW-1185">Reference proteome</keyword>
<dbReference type="Proteomes" id="UP000283587">
    <property type="component" value="Unassembled WGS sequence"/>
</dbReference>
<dbReference type="EMBL" id="QZEW01000036">
    <property type="protein sequence ID" value="RJL16336.1"/>
    <property type="molecule type" value="Genomic_DNA"/>
</dbReference>
<dbReference type="OrthoDB" id="3178130at2"/>
<dbReference type="AlphaFoldDB" id="A0A419A6W7"/>
<evidence type="ECO:0000256" key="1">
    <source>
        <dbReference type="ARBA" id="ARBA00001974"/>
    </source>
</evidence>
<dbReference type="Gene3D" id="3.50.50.60">
    <property type="entry name" value="FAD/NAD(P)-binding domain"/>
    <property type="match status" value="2"/>
</dbReference>
<organism evidence="6 7">
    <name type="scientific">Paracoccus siganidrum</name>
    <dbReference type="NCBI Taxonomy" id="1276757"/>
    <lineage>
        <taxon>Bacteria</taxon>
        <taxon>Pseudomonadati</taxon>
        <taxon>Pseudomonadota</taxon>
        <taxon>Alphaproteobacteria</taxon>
        <taxon>Rhodobacterales</taxon>
        <taxon>Paracoccaceae</taxon>
        <taxon>Paracoccus</taxon>
    </lineage>
</organism>
<dbReference type="PANTHER" id="PTHR43400:SF10">
    <property type="entry name" value="3-OXOSTEROID 1-DEHYDROGENASE"/>
    <property type="match status" value="1"/>
</dbReference>
<gene>
    <name evidence="6" type="ORF">D3P05_10050</name>
</gene>
<evidence type="ECO:0000313" key="7">
    <source>
        <dbReference type="Proteomes" id="UP000283587"/>
    </source>
</evidence>
<comment type="caution">
    <text evidence="6">The sequence shown here is derived from an EMBL/GenBank/DDBJ whole genome shotgun (WGS) entry which is preliminary data.</text>
</comment>
<evidence type="ECO:0000256" key="4">
    <source>
        <dbReference type="ARBA" id="ARBA00023002"/>
    </source>
</evidence>
<dbReference type="InterPro" id="IPR003953">
    <property type="entry name" value="FAD-dep_OxRdtase_2_FAD-bd"/>
</dbReference>
<evidence type="ECO:0000256" key="3">
    <source>
        <dbReference type="ARBA" id="ARBA00022827"/>
    </source>
</evidence>
<evidence type="ECO:0000256" key="2">
    <source>
        <dbReference type="ARBA" id="ARBA00022630"/>
    </source>
</evidence>
<dbReference type="RefSeq" id="WP_119898033.1">
    <property type="nucleotide sequence ID" value="NZ_QNRC01000003.1"/>
</dbReference>
<dbReference type="NCBIfam" id="NF004789">
    <property type="entry name" value="PRK06134.1"/>
    <property type="match status" value="1"/>
</dbReference>
<feature type="domain" description="FAD-dependent oxidoreductase 2 FAD-binding" evidence="5">
    <location>
        <begin position="12"/>
        <end position="546"/>
    </location>
</feature>
<dbReference type="InterPro" id="IPR036188">
    <property type="entry name" value="FAD/NAD-bd_sf"/>
</dbReference>